<dbReference type="Pfam" id="PF10747">
    <property type="entry name" value="SirA"/>
    <property type="match status" value="1"/>
</dbReference>
<protein>
    <submittedName>
        <fullName evidence="1">Sporulation inhibitor of replication protein SirA</fullName>
    </submittedName>
</protein>
<evidence type="ECO:0000313" key="2">
    <source>
        <dbReference type="Proteomes" id="UP000319280"/>
    </source>
</evidence>
<dbReference type="Gene3D" id="3.30.310.250">
    <property type="entry name" value="Sporulation inhibitor of replication protein SirA"/>
    <property type="match status" value="1"/>
</dbReference>
<organism evidence="1 2">
    <name type="scientific">Lentibacillus cibarius</name>
    <dbReference type="NCBI Taxonomy" id="2583219"/>
    <lineage>
        <taxon>Bacteria</taxon>
        <taxon>Bacillati</taxon>
        <taxon>Bacillota</taxon>
        <taxon>Bacilli</taxon>
        <taxon>Bacillales</taxon>
        <taxon>Bacillaceae</taxon>
        <taxon>Lentibacillus</taxon>
    </lineage>
</organism>
<keyword evidence="2" id="KW-1185">Reference proteome</keyword>
<dbReference type="InterPro" id="IPR038449">
    <property type="entry name" value="SirA_sf"/>
</dbReference>
<reference evidence="1 2" key="1">
    <citation type="submission" date="2019-07" db="EMBL/GenBank/DDBJ databases">
        <title>Genomic analysis of Lentibacillus sp. NKC851-2.</title>
        <authorList>
            <person name="Oh Y.J."/>
        </authorList>
    </citation>
    <scope>NUCLEOTIDE SEQUENCE [LARGE SCALE GENOMIC DNA]</scope>
    <source>
        <strain evidence="1 2">NKC851-2</strain>
    </source>
</reference>
<dbReference type="EMBL" id="VJMZ01000001">
    <property type="protein sequence ID" value="TRM12482.1"/>
    <property type="molecule type" value="Genomic_DNA"/>
</dbReference>
<gene>
    <name evidence="1" type="primary">sirA</name>
    <name evidence="1" type="ORF">FH966_12680</name>
</gene>
<dbReference type="AlphaFoldDB" id="A0A549YKS3"/>
<dbReference type="InterPro" id="IPR019683">
    <property type="entry name" value="SirA"/>
</dbReference>
<evidence type="ECO:0000313" key="1">
    <source>
        <dbReference type="EMBL" id="TRM12482.1"/>
    </source>
</evidence>
<accession>A0A549YKS3</accession>
<name>A0A549YKS3_9BACI</name>
<sequence length="155" mass="18645">MVLNHYSIYWIKEEFAQFFYYRSEILCRFIKSYEHNQNREDLVKQFGYITLEFPQTSLIAHIMDYLPHSMSMQKKGDLLKIYDGNRYISLHMEEKRINFRSDIIHDAEEILFPALRSFHPYLFVVGNDTEDFGWISPVRQVTKRDKLGQALYSCL</sequence>
<comment type="caution">
    <text evidence="1">The sequence shown here is derived from an EMBL/GenBank/DDBJ whole genome shotgun (WGS) entry which is preliminary data.</text>
</comment>
<proteinExistence type="predicted"/>
<dbReference type="Proteomes" id="UP000319280">
    <property type="component" value="Unassembled WGS sequence"/>
</dbReference>